<sequence>MNAKKFFTLVSLLTASILLAACTFGLQTPWGFIGISDTKQADATSAAAAPEANRVPTPVTYGSGNSSAADDNGDNGYAPAAGPTTGIPVTWSPLAKNTAAIVREIVWLSDGSSAEVWVYWTDGMPEDLLIGAAWDGQSGHVRDAWTSSDGQPWPSMAYEACKEASAVVAGGLGITNVTVHLADGQGGFTDVPADCSAYSAGN</sequence>
<keyword evidence="2" id="KW-0732">Signal</keyword>
<feature type="region of interest" description="Disordered" evidence="1">
    <location>
        <begin position="46"/>
        <end position="81"/>
    </location>
</feature>
<name>A0A1F7IJD1_9BACT</name>
<organism evidence="3 4">
    <name type="scientific">Candidatus Roizmanbacteria bacterium RIFCSPLOWO2_01_FULL_37_16</name>
    <dbReference type="NCBI Taxonomy" id="1802058"/>
    <lineage>
        <taxon>Bacteria</taxon>
        <taxon>Candidatus Roizmaniibacteriota</taxon>
    </lineage>
</organism>
<gene>
    <name evidence="3" type="ORF">A3B40_01960</name>
</gene>
<evidence type="ECO:0000256" key="2">
    <source>
        <dbReference type="SAM" id="SignalP"/>
    </source>
</evidence>
<evidence type="ECO:0008006" key="5">
    <source>
        <dbReference type="Google" id="ProtNLM"/>
    </source>
</evidence>
<evidence type="ECO:0000256" key="1">
    <source>
        <dbReference type="SAM" id="MobiDB-lite"/>
    </source>
</evidence>
<accession>A0A1F7IJD1</accession>
<evidence type="ECO:0000313" key="3">
    <source>
        <dbReference type="EMBL" id="OGK43469.1"/>
    </source>
</evidence>
<feature type="signal peptide" evidence="2">
    <location>
        <begin position="1"/>
        <end position="20"/>
    </location>
</feature>
<protein>
    <recommendedName>
        <fullName evidence="5">von Hippel-Lindau disease tumour suppressor beta domain-containing protein</fullName>
    </recommendedName>
</protein>
<comment type="caution">
    <text evidence="3">The sequence shown here is derived from an EMBL/GenBank/DDBJ whole genome shotgun (WGS) entry which is preliminary data.</text>
</comment>
<evidence type="ECO:0000313" key="4">
    <source>
        <dbReference type="Proteomes" id="UP000178040"/>
    </source>
</evidence>
<feature type="compositionally biased region" description="Polar residues" evidence="1">
    <location>
        <begin position="60"/>
        <end position="69"/>
    </location>
</feature>
<dbReference type="AlphaFoldDB" id="A0A1F7IJD1"/>
<reference evidence="3 4" key="1">
    <citation type="journal article" date="2016" name="Nat. Commun.">
        <title>Thousands of microbial genomes shed light on interconnected biogeochemical processes in an aquifer system.</title>
        <authorList>
            <person name="Anantharaman K."/>
            <person name="Brown C.T."/>
            <person name="Hug L.A."/>
            <person name="Sharon I."/>
            <person name="Castelle C.J."/>
            <person name="Probst A.J."/>
            <person name="Thomas B.C."/>
            <person name="Singh A."/>
            <person name="Wilkins M.J."/>
            <person name="Karaoz U."/>
            <person name="Brodie E.L."/>
            <person name="Williams K.H."/>
            <person name="Hubbard S.S."/>
            <person name="Banfield J.F."/>
        </authorList>
    </citation>
    <scope>NUCLEOTIDE SEQUENCE [LARGE SCALE GENOMIC DNA]</scope>
</reference>
<feature type="chain" id="PRO_5009529355" description="von Hippel-Lindau disease tumour suppressor beta domain-containing protein" evidence="2">
    <location>
        <begin position="21"/>
        <end position="202"/>
    </location>
</feature>
<dbReference type="Proteomes" id="UP000178040">
    <property type="component" value="Unassembled WGS sequence"/>
</dbReference>
<dbReference type="PROSITE" id="PS51257">
    <property type="entry name" value="PROKAR_LIPOPROTEIN"/>
    <property type="match status" value="1"/>
</dbReference>
<dbReference type="EMBL" id="MGAI01000050">
    <property type="protein sequence ID" value="OGK43469.1"/>
    <property type="molecule type" value="Genomic_DNA"/>
</dbReference>
<proteinExistence type="predicted"/>